<feature type="domain" description="Core Histone H2A/H2B/H3" evidence="9">
    <location>
        <begin position="39"/>
        <end position="126"/>
    </location>
</feature>
<reference evidence="10" key="1">
    <citation type="submission" date="2023-07" db="EMBL/GenBank/DDBJ databases">
        <authorList>
            <consortium name="AG Swart"/>
            <person name="Singh M."/>
            <person name="Singh A."/>
            <person name="Seah K."/>
            <person name="Emmerich C."/>
        </authorList>
    </citation>
    <scope>NUCLEOTIDE SEQUENCE</scope>
    <source>
        <strain evidence="10">DP1</strain>
    </source>
</reference>
<dbReference type="FunFam" id="1.10.20.10:FF:000085">
    <property type="entry name" value="Histone H3.2"/>
    <property type="match status" value="1"/>
</dbReference>
<comment type="caution">
    <text evidence="10">The sequence shown here is derived from an EMBL/GenBank/DDBJ whole genome shotgun (WGS) entry which is preliminary data.</text>
</comment>
<keyword evidence="4" id="KW-0158">Chromosome</keyword>
<evidence type="ECO:0000256" key="8">
    <source>
        <dbReference type="SAM" id="MobiDB-lite"/>
    </source>
</evidence>
<comment type="similarity">
    <text evidence="3">Belongs to the histone H3 family.</text>
</comment>
<dbReference type="AlphaFoldDB" id="A0AAD1Y0N5"/>
<dbReference type="Proteomes" id="UP001295684">
    <property type="component" value="Unassembled WGS sequence"/>
</dbReference>
<evidence type="ECO:0000259" key="9">
    <source>
        <dbReference type="Pfam" id="PF00125"/>
    </source>
</evidence>
<gene>
    <name evidence="10" type="ORF">ECRASSUSDP1_LOCUS23973</name>
</gene>
<evidence type="ECO:0000256" key="6">
    <source>
        <dbReference type="ARBA" id="ARBA00023242"/>
    </source>
</evidence>
<protein>
    <recommendedName>
        <fullName evidence="9">Core Histone H2A/H2B/H3 domain-containing protein</fullName>
    </recommendedName>
</protein>
<dbReference type="GO" id="GO:0046982">
    <property type="term" value="F:protein heterodimerization activity"/>
    <property type="evidence" value="ECO:0007669"/>
    <property type="project" value="InterPro"/>
</dbReference>
<keyword evidence="11" id="KW-1185">Reference proteome</keyword>
<organism evidence="10 11">
    <name type="scientific">Euplotes crassus</name>
    <dbReference type="NCBI Taxonomy" id="5936"/>
    <lineage>
        <taxon>Eukaryota</taxon>
        <taxon>Sar</taxon>
        <taxon>Alveolata</taxon>
        <taxon>Ciliophora</taxon>
        <taxon>Intramacronucleata</taxon>
        <taxon>Spirotrichea</taxon>
        <taxon>Hypotrichia</taxon>
        <taxon>Euplotida</taxon>
        <taxon>Euplotidae</taxon>
        <taxon>Moneuplotes</taxon>
    </lineage>
</organism>
<dbReference type="InterPro" id="IPR007125">
    <property type="entry name" value="H2A/H2B/H3"/>
</dbReference>
<dbReference type="GO" id="GO:0000786">
    <property type="term" value="C:nucleosome"/>
    <property type="evidence" value="ECO:0007669"/>
    <property type="project" value="UniProtKB-KW"/>
</dbReference>
<evidence type="ECO:0000256" key="4">
    <source>
        <dbReference type="ARBA" id="ARBA00022454"/>
    </source>
</evidence>
<dbReference type="GO" id="GO:0005634">
    <property type="term" value="C:nucleus"/>
    <property type="evidence" value="ECO:0007669"/>
    <property type="project" value="UniProtKB-SubCell"/>
</dbReference>
<dbReference type="EMBL" id="CAMPGE010024678">
    <property type="protein sequence ID" value="CAI2382499.1"/>
    <property type="molecule type" value="Genomic_DNA"/>
</dbReference>
<dbReference type="GO" id="GO:0030527">
    <property type="term" value="F:structural constituent of chromatin"/>
    <property type="evidence" value="ECO:0007669"/>
    <property type="project" value="InterPro"/>
</dbReference>
<evidence type="ECO:0000313" key="10">
    <source>
        <dbReference type="EMBL" id="CAI2382499.1"/>
    </source>
</evidence>
<proteinExistence type="inferred from homology"/>
<dbReference type="InterPro" id="IPR009072">
    <property type="entry name" value="Histone-fold"/>
</dbReference>
<evidence type="ECO:0000256" key="2">
    <source>
        <dbReference type="ARBA" id="ARBA00004286"/>
    </source>
</evidence>
<dbReference type="PRINTS" id="PR00622">
    <property type="entry name" value="HISTONEH3"/>
</dbReference>
<dbReference type="SMART" id="SM00428">
    <property type="entry name" value="H3"/>
    <property type="match status" value="1"/>
</dbReference>
<name>A0AAD1Y0N5_EUPCR</name>
<evidence type="ECO:0000256" key="1">
    <source>
        <dbReference type="ARBA" id="ARBA00004123"/>
    </source>
</evidence>
<sequence>MRNKKNSRPSKKEETRPSSRSKRRAADTIKEKRKVRYHPGTVALREIKKYQKEQKRLSAKVPFIRKVRAILSSLDSEIRLKEATIEAFREAAEAYMTDILSDANLCAIHAKRQTVMTKDLLLATKIRGDELRY</sequence>
<evidence type="ECO:0000256" key="7">
    <source>
        <dbReference type="ARBA" id="ARBA00023269"/>
    </source>
</evidence>
<evidence type="ECO:0000256" key="3">
    <source>
        <dbReference type="ARBA" id="ARBA00010343"/>
    </source>
</evidence>
<dbReference type="InterPro" id="IPR000164">
    <property type="entry name" value="Histone_H3/CENP-A"/>
</dbReference>
<keyword evidence="7" id="KW-0544">Nucleosome core</keyword>
<feature type="region of interest" description="Disordered" evidence="8">
    <location>
        <begin position="1"/>
        <end position="32"/>
    </location>
</feature>
<accession>A0AAD1Y0N5</accession>
<evidence type="ECO:0000313" key="11">
    <source>
        <dbReference type="Proteomes" id="UP001295684"/>
    </source>
</evidence>
<dbReference type="SUPFAM" id="SSF47113">
    <property type="entry name" value="Histone-fold"/>
    <property type="match status" value="1"/>
</dbReference>
<keyword evidence="5" id="KW-0238">DNA-binding</keyword>
<dbReference type="Pfam" id="PF00125">
    <property type="entry name" value="Histone"/>
    <property type="match status" value="1"/>
</dbReference>
<comment type="subcellular location">
    <subcellularLocation>
        <location evidence="2">Chromosome</location>
    </subcellularLocation>
    <subcellularLocation>
        <location evidence="1">Nucleus</location>
    </subcellularLocation>
</comment>
<keyword evidence="6" id="KW-0539">Nucleus</keyword>
<dbReference type="GO" id="GO:0003677">
    <property type="term" value="F:DNA binding"/>
    <property type="evidence" value="ECO:0007669"/>
    <property type="project" value="UniProtKB-KW"/>
</dbReference>
<evidence type="ECO:0000256" key="5">
    <source>
        <dbReference type="ARBA" id="ARBA00023125"/>
    </source>
</evidence>
<dbReference type="PANTHER" id="PTHR11426">
    <property type="entry name" value="HISTONE H3"/>
    <property type="match status" value="1"/>
</dbReference>
<dbReference type="Gene3D" id="1.10.20.10">
    <property type="entry name" value="Histone, subunit A"/>
    <property type="match status" value="1"/>
</dbReference>